<dbReference type="SUPFAM" id="SSF48652">
    <property type="entry name" value="Tetraspanin"/>
    <property type="match status" value="1"/>
</dbReference>
<dbReference type="PANTHER" id="PTHR19282:SF28">
    <property type="entry name" value="TETRASPANIN"/>
    <property type="match status" value="1"/>
</dbReference>
<organism evidence="6">
    <name type="scientific">Cacopsylla melanoneura</name>
    <dbReference type="NCBI Taxonomy" id="428564"/>
    <lineage>
        <taxon>Eukaryota</taxon>
        <taxon>Metazoa</taxon>
        <taxon>Ecdysozoa</taxon>
        <taxon>Arthropoda</taxon>
        <taxon>Hexapoda</taxon>
        <taxon>Insecta</taxon>
        <taxon>Pterygota</taxon>
        <taxon>Neoptera</taxon>
        <taxon>Paraneoptera</taxon>
        <taxon>Hemiptera</taxon>
        <taxon>Sternorrhyncha</taxon>
        <taxon>Psylloidea</taxon>
        <taxon>Psyllidae</taxon>
        <taxon>Psyllinae</taxon>
        <taxon>Cacopsylla</taxon>
    </lineage>
</organism>
<dbReference type="AlphaFoldDB" id="A0A8D8XDN8"/>
<feature type="transmembrane region" description="Helical" evidence="5">
    <location>
        <begin position="38"/>
        <end position="59"/>
    </location>
</feature>
<protein>
    <submittedName>
        <fullName evidence="6">Tetraspanin-33</fullName>
    </submittedName>
</protein>
<dbReference type="InterPro" id="IPR008952">
    <property type="entry name" value="Tetraspanin_EC2_sf"/>
</dbReference>
<evidence type="ECO:0000256" key="4">
    <source>
        <dbReference type="ARBA" id="ARBA00023136"/>
    </source>
</evidence>
<feature type="transmembrane region" description="Helical" evidence="5">
    <location>
        <begin position="110"/>
        <end position="134"/>
    </location>
</feature>
<feature type="transmembrane region" description="Helical" evidence="5">
    <location>
        <begin position="79"/>
        <end position="103"/>
    </location>
</feature>
<dbReference type="PANTHER" id="PTHR19282">
    <property type="entry name" value="TETRASPANIN"/>
    <property type="match status" value="1"/>
</dbReference>
<comment type="subcellular location">
    <subcellularLocation>
        <location evidence="1">Membrane</location>
        <topology evidence="1">Multi-pass membrane protein</topology>
    </subcellularLocation>
</comment>
<keyword evidence="3 5" id="KW-1133">Transmembrane helix</keyword>
<evidence type="ECO:0000256" key="5">
    <source>
        <dbReference type="SAM" id="Phobius"/>
    </source>
</evidence>
<keyword evidence="2 5" id="KW-0812">Transmembrane</keyword>
<dbReference type="InterPro" id="IPR018499">
    <property type="entry name" value="Tetraspanin/Peripherin"/>
</dbReference>
<proteinExistence type="predicted"/>
<dbReference type="GO" id="GO:0005886">
    <property type="term" value="C:plasma membrane"/>
    <property type="evidence" value="ECO:0007669"/>
    <property type="project" value="TreeGrafter"/>
</dbReference>
<evidence type="ECO:0000256" key="2">
    <source>
        <dbReference type="ARBA" id="ARBA00022692"/>
    </source>
</evidence>
<evidence type="ECO:0000256" key="3">
    <source>
        <dbReference type="ARBA" id="ARBA00022989"/>
    </source>
</evidence>
<dbReference type="PRINTS" id="PR00259">
    <property type="entry name" value="TMFOUR"/>
</dbReference>
<evidence type="ECO:0000313" key="6">
    <source>
        <dbReference type="EMBL" id="CAG6693182.1"/>
    </source>
</evidence>
<feature type="transmembrane region" description="Helical" evidence="5">
    <location>
        <begin position="318"/>
        <end position="341"/>
    </location>
</feature>
<dbReference type="Pfam" id="PF00335">
    <property type="entry name" value="Tetraspanin"/>
    <property type="match status" value="1"/>
</dbReference>
<dbReference type="CDD" id="cd03127">
    <property type="entry name" value="tetraspanin_LEL"/>
    <property type="match status" value="1"/>
</dbReference>
<name>A0A8D8XDN8_9HEMI</name>
<reference evidence="6" key="1">
    <citation type="submission" date="2021-05" db="EMBL/GenBank/DDBJ databases">
        <authorList>
            <person name="Alioto T."/>
            <person name="Alioto T."/>
            <person name="Gomez Garrido J."/>
        </authorList>
    </citation>
    <scope>NUCLEOTIDE SEQUENCE</scope>
</reference>
<keyword evidence="4 5" id="KW-0472">Membrane</keyword>
<sequence>MRLTSLSKSVPINMDAFDPNISLMYGEEQNKVMRCVKVLLVLFNLVCLGTGIILIYSGVSVLGIYSDHAHFVHSSQNAIPPTLLIVLGVLVSTIAFMGLIGVLKESVCMILSFSFLLGVIFMFEISISLTGLIYQTEIRDILSQSMSKAIHAYPRDPVAMQAVDTLQYQLSCCGVESPADWRNILTNTTFTRNDVTNSTHDVIKKDLANQASHSNVTSGLGLLSTNDVKQGLTGASPNHVNAFLGTANPVRLTNNTAETSHNSPVSPMNMITYPNSCCANGLYSLQNTMGVVTYGCGRVYDNGCLDRMDNVVKSSGRALVVTALTVALIQFLGIIFACFLGKLIRVQKTERETLKWEFRNHLLQTRGPGNFETFVRDSQTDSNKL</sequence>
<dbReference type="EMBL" id="HBUF01311212">
    <property type="protein sequence ID" value="CAG6693182.1"/>
    <property type="molecule type" value="Transcribed_RNA"/>
</dbReference>
<dbReference type="Gene3D" id="1.10.1450.10">
    <property type="entry name" value="Tetraspanin"/>
    <property type="match status" value="1"/>
</dbReference>
<evidence type="ECO:0000256" key="1">
    <source>
        <dbReference type="ARBA" id="ARBA00004141"/>
    </source>
</evidence>
<accession>A0A8D8XDN8</accession>